<dbReference type="AlphaFoldDB" id="A0A4Y2B0L4"/>
<keyword evidence="2" id="KW-1185">Reference proteome</keyword>
<accession>A0A4Y2B0L4</accession>
<organism evidence="1 2">
    <name type="scientific">Araneus ventricosus</name>
    <name type="common">Orbweaver spider</name>
    <name type="synonym">Epeira ventricosa</name>
    <dbReference type="NCBI Taxonomy" id="182803"/>
    <lineage>
        <taxon>Eukaryota</taxon>
        <taxon>Metazoa</taxon>
        <taxon>Ecdysozoa</taxon>
        <taxon>Arthropoda</taxon>
        <taxon>Chelicerata</taxon>
        <taxon>Arachnida</taxon>
        <taxon>Araneae</taxon>
        <taxon>Araneomorphae</taxon>
        <taxon>Entelegynae</taxon>
        <taxon>Araneoidea</taxon>
        <taxon>Araneidae</taxon>
        <taxon>Araneus</taxon>
    </lineage>
</organism>
<name>A0A4Y2B0L4_ARAVE</name>
<dbReference type="EMBL" id="BGPR01000045">
    <property type="protein sequence ID" value="GBL85871.1"/>
    <property type="molecule type" value="Genomic_DNA"/>
</dbReference>
<sequence length="143" mass="16348">MPISNIKSWVVFPSTFSYTSTEWCALCLVSSYCEDIRRGGKVSVSGLEGSRPDSIEEPPCKWVWCTLNLLGPNSTPKPPQNRLVWCGNLKRECLLRYRPRHLTTIQNDDIYPKIALVLLQNGMFKAKLVKRVECGFWIGTFSY</sequence>
<reference evidence="1 2" key="1">
    <citation type="journal article" date="2019" name="Sci. Rep.">
        <title>Orb-weaving spider Araneus ventricosus genome elucidates the spidroin gene catalogue.</title>
        <authorList>
            <person name="Kono N."/>
            <person name="Nakamura H."/>
            <person name="Ohtoshi R."/>
            <person name="Moran D.A.P."/>
            <person name="Shinohara A."/>
            <person name="Yoshida Y."/>
            <person name="Fujiwara M."/>
            <person name="Mori M."/>
            <person name="Tomita M."/>
            <person name="Arakawa K."/>
        </authorList>
    </citation>
    <scope>NUCLEOTIDE SEQUENCE [LARGE SCALE GENOMIC DNA]</scope>
</reference>
<proteinExistence type="predicted"/>
<dbReference type="Proteomes" id="UP000499080">
    <property type="component" value="Unassembled WGS sequence"/>
</dbReference>
<protein>
    <submittedName>
        <fullName evidence="1">Uncharacterized protein</fullName>
    </submittedName>
</protein>
<comment type="caution">
    <text evidence="1">The sequence shown here is derived from an EMBL/GenBank/DDBJ whole genome shotgun (WGS) entry which is preliminary data.</text>
</comment>
<gene>
    <name evidence="1" type="ORF">AVEN_63194_1</name>
</gene>
<evidence type="ECO:0000313" key="2">
    <source>
        <dbReference type="Proteomes" id="UP000499080"/>
    </source>
</evidence>
<evidence type="ECO:0000313" key="1">
    <source>
        <dbReference type="EMBL" id="GBL85871.1"/>
    </source>
</evidence>